<accession>A0ACB8BW97</accession>
<dbReference type="Proteomes" id="UP000790709">
    <property type="component" value="Unassembled WGS sequence"/>
</dbReference>
<proteinExistence type="predicted"/>
<dbReference type="EMBL" id="MU266334">
    <property type="protein sequence ID" value="KAH7930231.1"/>
    <property type="molecule type" value="Genomic_DNA"/>
</dbReference>
<reference evidence="1" key="1">
    <citation type="journal article" date="2021" name="New Phytol.">
        <title>Evolutionary innovations through gain and loss of genes in the ectomycorrhizal Boletales.</title>
        <authorList>
            <person name="Wu G."/>
            <person name="Miyauchi S."/>
            <person name="Morin E."/>
            <person name="Kuo A."/>
            <person name="Drula E."/>
            <person name="Varga T."/>
            <person name="Kohler A."/>
            <person name="Feng B."/>
            <person name="Cao Y."/>
            <person name="Lipzen A."/>
            <person name="Daum C."/>
            <person name="Hundley H."/>
            <person name="Pangilinan J."/>
            <person name="Johnson J."/>
            <person name="Barry K."/>
            <person name="LaButti K."/>
            <person name="Ng V."/>
            <person name="Ahrendt S."/>
            <person name="Min B."/>
            <person name="Choi I.G."/>
            <person name="Park H."/>
            <person name="Plett J.M."/>
            <person name="Magnuson J."/>
            <person name="Spatafora J.W."/>
            <person name="Nagy L.G."/>
            <person name="Henrissat B."/>
            <person name="Grigoriev I.V."/>
            <person name="Yang Z.L."/>
            <person name="Xu J."/>
            <person name="Martin F.M."/>
        </authorList>
    </citation>
    <scope>NUCLEOTIDE SEQUENCE</scope>
    <source>
        <strain evidence="1">KUC20120723A-06</strain>
    </source>
</reference>
<name>A0ACB8BW97_9AGAM</name>
<organism evidence="1 2">
    <name type="scientific">Leucogyrophana mollusca</name>
    <dbReference type="NCBI Taxonomy" id="85980"/>
    <lineage>
        <taxon>Eukaryota</taxon>
        <taxon>Fungi</taxon>
        <taxon>Dikarya</taxon>
        <taxon>Basidiomycota</taxon>
        <taxon>Agaricomycotina</taxon>
        <taxon>Agaricomycetes</taxon>
        <taxon>Agaricomycetidae</taxon>
        <taxon>Boletales</taxon>
        <taxon>Boletales incertae sedis</taxon>
        <taxon>Leucogyrophana</taxon>
    </lineage>
</organism>
<evidence type="ECO:0000313" key="1">
    <source>
        <dbReference type="EMBL" id="KAH7930231.1"/>
    </source>
</evidence>
<gene>
    <name evidence="1" type="ORF">BV22DRAFT_1001229</name>
</gene>
<sequence length="331" mass="38329">MQSIESSQFYLPNLFASCPLRKGVIFPGDYKAIGAASKAWINAYDVFTERQRNIFDKTNSELLSARAFPYVSHEKFRTCCDCLNLLWMIDEISDDLNGPGARKTGDLFVNCLKDPNFDDNSPLADLTKDFRIRFVEKLGPRSAKRFMKHAQDYIDAFVLEAELRDKREILDLASYPTLRRNNSANHISFDFAEFGLEIDLPDELFEDATFMKVYYAASDMIWWSNDVYSFKMEHGKGHGGSNIVTILMHECGMDLQTASDYVGVEFRKLMDRYFEGRKNMRSWGAALDADLERYFDALGQWVVANMEWSFETQRYFGPAYEEVRKTRLVKL</sequence>
<keyword evidence="2" id="KW-1185">Reference proteome</keyword>
<comment type="caution">
    <text evidence="1">The sequence shown here is derived from an EMBL/GenBank/DDBJ whole genome shotgun (WGS) entry which is preliminary data.</text>
</comment>
<evidence type="ECO:0000313" key="2">
    <source>
        <dbReference type="Proteomes" id="UP000790709"/>
    </source>
</evidence>
<protein>
    <submittedName>
        <fullName evidence="1">Terpenoid synthase</fullName>
    </submittedName>
</protein>